<protein>
    <recommendedName>
        <fullName evidence="2">GYF domain-containing protein</fullName>
    </recommendedName>
</protein>
<evidence type="ECO:0000259" key="2">
    <source>
        <dbReference type="PROSITE" id="PS50829"/>
    </source>
</evidence>
<dbReference type="Proteomes" id="UP001304243">
    <property type="component" value="Unassembled WGS sequence"/>
</dbReference>
<feature type="compositionally biased region" description="Polar residues" evidence="1">
    <location>
        <begin position="26"/>
        <end position="36"/>
    </location>
</feature>
<dbReference type="SUPFAM" id="SSF55277">
    <property type="entry name" value="GYF domain"/>
    <property type="match status" value="1"/>
</dbReference>
<sequence>MTSQMNFGPEWMRGGNHSGNNSNANEPKTNSNQPSYKYSKEYMLSLYTSDAQPSVQLKHSEFAVVDEARSPLSPLNEDIFSTDGLGKYSEEDDVPLWSQDEKENLGTFDSNGVFRLGTPSNLPLGNTEFEQRNDIPSSSFTTFQNGNEHRRAASHPTTTSFFTSTATSSSPPVPVSTATSDNHTSYQWMYRDPLGNVQGPFTALEMQEWFEAGYFDHALHVKREDAPFFEPLSALMRKVNDAKTPFFTSWPASQQDNRIINTLRPPITSGFSHSPFAPFRSERAEPTPFDQFQNVAPSKPTFASFAMDNNTIDALRGSDITPSSNSNGYMFSANTSSSPFGNNTPFVSPLTRGSHPLPGNSSIRTPLSPWDRPSSHSWLDSGNDIHLHQRQSSVEPLNSPGFAMNEFQQQQQQQAISQQMEQQYLNMLRQNQQQHLQIQQRILLQQQQKQQQQQQQQDMLINPRLGFDQNKNLLLQQQQQQQQPMSINALNKGWNSVPGTPTVADSGHSVWGLPDRPQPQLPLTTSVLEFSPLSVSPLPPQTKENIENAVNDQLAEALNHLDLTAPKSTERLTSKDIEDDTESALSDPAPTSTSALAEKKTLHEVRKEEEKHTSPTPRSNTWSSVSSRASFTISPSFSTNTSTSRLPNKQQNNPWEKPITRRQKHLSMTASIPPTSLKRNNHQQQQQQQQQHPSAQSTTASGHPTIKSEPRGPSEDFLRWCKLSLRNLNAGVNGDEILQMLLSFPMDGSCAEIIQDIIYANSTSMDGRRFASDFMTRRKADMDGKKLNVILPTSSTVAVPEFKVVTKKNKKKHQQQ</sequence>
<dbReference type="SMART" id="SM00444">
    <property type="entry name" value="GYF"/>
    <property type="match status" value="1"/>
</dbReference>
<feature type="region of interest" description="Disordered" evidence="1">
    <location>
        <begin position="133"/>
        <end position="178"/>
    </location>
</feature>
<feature type="region of interest" description="Disordered" evidence="1">
    <location>
        <begin position="672"/>
        <end position="713"/>
    </location>
</feature>
<dbReference type="EMBL" id="JASEJX010000001">
    <property type="protein sequence ID" value="KAK4521843.1"/>
    <property type="molecule type" value="Genomic_DNA"/>
</dbReference>
<feature type="compositionally biased region" description="Polar residues" evidence="1">
    <location>
        <begin position="134"/>
        <end position="146"/>
    </location>
</feature>
<reference evidence="3 4" key="1">
    <citation type="submission" date="2022-11" db="EMBL/GenBank/DDBJ databases">
        <title>Mucor velutinosus strain NIH1002 WGS.</title>
        <authorList>
            <person name="Subramanian P."/>
            <person name="Mullikin J.C."/>
            <person name="Segre J.A."/>
            <person name="Zelazny A.M."/>
        </authorList>
    </citation>
    <scope>NUCLEOTIDE SEQUENCE [LARGE SCALE GENOMIC DNA]</scope>
    <source>
        <strain evidence="3 4">NIH1002</strain>
    </source>
</reference>
<feature type="compositionally biased region" description="Low complexity" evidence="1">
    <location>
        <begin position="154"/>
        <end position="178"/>
    </location>
</feature>
<proteinExistence type="predicted"/>
<dbReference type="Gene3D" id="3.30.1490.40">
    <property type="match status" value="1"/>
</dbReference>
<comment type="caution">
    <text evidence="3">The sequence shown here is derived from an EMBL/GenBank/DDBJ whole genome shotgun (WGS) entry which is preliminary data.</text>
</comment>
<dbReference type="InterPro" id="IPR035445">
    <property type="entry name" value="GYF-like_dom_sf"/>
</dbReference>
<dbReference type="RefSeq" id="XP_064688509.1">
    <property type="nucleotide sequence ID" value="XM_064823684.1"/>
</dbReference>
<feature type="region of interest" description="Disordered" evidence="1">
    <location>
        <begin position="1"/>
        <end position="36"/>
    </location>
</feature>
<keyword evidence="4" id="KW-1185">Reference proteome</keyword>
<feature type="compositionally biased region" description="Low complexity" evidence="1">
    <location>
        <begin position="14"/>
        <end position="25"/>
    </location>
</feature>
<feature type="region of interest" description="Disordered" evidence="1">
    <location>
        <begin position="562"/>
        <end position="658"/>
    </location>
</feature>
<dbReference type="GeneID" id="89948066"/>
<dbReference type="PROSITE" id="PS50829">
    <property type="entry name" value="GYF"/>
    <property type="match status" value="1"/>
</dbReference>
<gene>
    <name evidence="3" type="ORF">ATC70_004380</name>
</gene>
<feature type="compositionally biased region" description="Polar residues" evidence="1">
    <location>
        <begin position="692"/>
        <end position="702"/>
    </location>
</feature>
<name>A0AAN7I4F2_9FUNG</name>
<evidence type="ECO:0000256" key="1">
    <source>
        <dbReference type="SAM" id="MobiDB-lite"/>
    </source>
</evidence>
<dbReference type="GO" id="GO:0005829">
    <property type="term" value="C:cytosol"/>
    <property type="evidence" value="ECO:0007669"/>
    <property type="project" value="TreeGrafter"/>
</dbReference>
<dbReference type="PANTHER" id="PTHR14445:SF36">
    <property type="entry name" value="FI03272P-RELATED"/>
    <property type="match status" value="1"/>
</dbReference>
<feature type="compositionally biased region" description="Basic and acidic residues" evidence="1">
    <location>
        <begin position="597"/>
        <end position="613"/>
    </location>
</feature>
<evidence type="ECO:0000313" key="3">
    <source>
        <dbReference type="EMBL" id="KAK4521843.1"/>
    </source>
</evidence>
<feature type="domain" description="GYF" evidence="2">
    <location>
        <begin position="185"/>
        <end position="233"/>
    </location>
</feature>
<dbReference type="AlphaFoldDB" id="A0AAN7I4F2"/>
<accession>A0AAN7I4F2</accession>
<dbReference type="InterPro" id="IPR051640">
    <property type="entry name" value="GRB10-interact_GYF"/>
</dbReference>
<dbReference type="InterPro" id="IPR003169">
    <property type="entry name" value="GYF"/>
</dbReference>
<dbReference type="PANTHER" id="PTHR14445">
    <property type="entry name" value="GRB10 INTERACTING GYF PROTEIN"/>
    <property type="match status" value="1"/>
</dbReference>
<dbReference type="Pfam" id="PF02213">
    <property type="entry name" value="GYF"/>
    <property type="match status" value="1"/>
</dbReference>
<evidence type="ECO:0000313" key="4">
    <source>
        <dbReference type="Proteomes" id="UP001304243"/>
    </source>
</evidence>
<feature type="compositionally biased region" description="Polar residues" evidence="1">
    <location>
        <begin position="614"/>
        <end position="654"/>
    </location>
</feature>
<organism evidence="3 4">
    <name type="scientific">Mucor velutinosus</name>
    <dbReference type="NCBI Taxonomy" id="708070"/>
    <lineage>
        <taxon>Eukaryota</taxon>
        <taxon>Fungi</taxon>
        <taxon>Fungi incertae sedis</taxon>
        <taxon>Mucoromycota</taxon>
        <taxon>Mucoromycotina</taxon>
        <taxon>Mucoromycetes</taxon>
        <taxon>Mucorales</taxon>
        <taxon>Mucorineae</taxon>
        <taxon>Mucoraceae</taxon>
        <taxon>Mucor</taxon>
    </lineage>
</organism>